<dbReference type="AlphaFoldDB" id="A0A1H3W561"/>
<dbReference type="EMBL" id="FNQT01000001">
    <property type="protein sequence ID" value="SDZ82140.1"/>
    <property type="molecule type" value="Genomic_DNA"/>
</dbReference>
<feature type="domain" description="YgjP-like metallopeptidase" evidence="1">
    <location>
        <begin position="31"/>
        <end position="233"/>
    </location>
</feature>
<reference evidence="2 3" key="1">
    <citation type="submission" date="2016-10" db="EMBL/GenBank/DDBJ databases">
        <authorList>
            <person name="de Groot N.N."/>
        </authorList>
    </citation>
    <scope>NUCLEOTIDE SEQUENCE [LARGE SCALE GENOMIC DNA]</scope>
    <source>
        <strain evidence="2 3">CGMCC 1.8712</strain>
    </source>
</reference>
<sequence length="239" mass="26697">MTDGAFDGPVYHVGVTPVPYTVERDPEADAVDLSMTADATVTVSAPPNATPADIEATLDARRAWLLDSLYGLAARPRRGRRFERSEKLRYGGRRYPLTVAESQIDSPRLTFDGSRFLLRIPRRGATRDARRRAVHEWYLDRASDVLPECAADVAPESPPTVCVGSPDRRWVRDAGDRLDLHWRLVLLPRPVAGYAVAHALVRRAHDPSDPEFWTALGARVSNPQSRGTWLRRNGGRVRI</sequence>
<dbReference type="Pfam" id="PF01863">
    <property type="entry name" value="YgjP-like"/>
    <property type="match status" value="1"/>
</dbReference>
<proteinExistence type="predicted"/>
<organism evidence="2 3">
    <name type="scientific">Haloplanus vescus</name>
    <dbReference type="NCBI Taxonomy" id="555874"/>
    <lineage>
        <taxon>Archaea</taxon>
        <taxon>Methanobacteriati</taxon>
        <taxon>Methanobacteriota</taxon>
        <taxon>Stenosarchaea group</taxon>
        <taxon>Halobacteria</taxon>
        <taxon>Halobacteriales</taxon>
        <taxon>Haloferacaceae</taxon>
        <taxon>Haloplanus</taxon>
    </lineage>
</organism>
<dbReference type="Proteomes" id="UP000236755">
    <property type="component" value="Unassembled WGS sequence"/>
</dbReference>
<dbReference type="InterPro" id="IPR002725">
    <property type="entry name" value="YgjP-like_metallopeptidase"/>
</dbReference>
<evidence type="ECO:0000313" key="3">
    <source>
        <dbReference type="Proteomes" id="UP000236755"/>
    </source>
</evidence>
<name>A0A1H3W561_9EURY</name>
<gene>
    <name evidence="2" type="ORF">SAMN04488065_0570</name>
</gene>
<evidence type="ECO:0000259" key="1">
    <source>
        <dbReference type="Pfam" id="PF01863"/>
    </source>
</evidence>
<evidence type="ECO:0000313" key="2">
    <source>
        <dbReference type="EMBL" id="SDZ82140.1"/>
    </source>
</evidence>
<keyword evidence="3" id="KW-1185">Reference proteome</keyword>
<protein>
    <recommendedName>
        <fullName evidence="1">YgjP-like metallopeptidase domain-containing protein</fullName>
    </recommendedName>
</protein>
<dbReference type="STRING" id="555874.SAMN04488065_0570"/>
<accession>A0A1H3W561</accession>